<dbReference type="Proteomes" id="UP000824588">
    <property type="component" value="Chromosome"/>
</dbReference>
<dbReference type="RefSeq" id="WP_220557416.1">
    <property type="nucleotide sequence ID" value="NZ_CP071586.1"/>
</dbReference>
<evidence type="ECO:0000313" key="2">
    <source>
        <dbReference type="Proteomes" id="UP000824588"/>
    </source>
</evidence>
<proteinExistence type="predicted"/>
<accession>A0ABX8YR35</accession>
<keyword evidence="2" id="KW-1185">Reference proteome</keyword>
<name>A0ABX8YR35_9PSED</name>
<protein>
    <recommendedName>
        <fullName evidence="3">EAL domain-containing protein</fullName>
    </recommendedName>
</protein>
<dbReference type="EMBL" id="CP071586">
    <property type="protein sequence ID" value="QYY82466.1"/>
    <property type="molecule type" value="Genomic_DNA"/>
</dbReference>
<evidence type="ECO:0000313" key="1">
    <source>
        <dbReference type="EMBL" id="QYY82466.1"/>
    </source>
</evidence>
<evidence type="ECO:0008006" key="3">
    <source>
        <dbReference type="Google" id="ProtNLM"/>
    </source>
</evidence>
<gene>
    <name evidence="1" type="ORF">J0G10_03150</name>
</gene>
<organism evidence="1 2">
    <name type="scientific">Pseudomonas germanica</name>
    <dbReference type="NCBI Taxonomy" id="2815720"/>
    <lineage>
        <taxon>Bacteria</taxon>
        <taxon>Pseudomonadati</taxon>
        <taxon>Pseudomonadota</taxon>
        <taxon>Gammaproteobacteria</taxon>
        <taxon>Pseudomonadales</taxon>
        <taxon>Pseudomonadaceae</taxon>
        <taxon>Pseudomonas</taxon>
    </lineage>
</organism>
<reference evidence="1 2" key="1">
    <citation type="journal article" date="2022" name="Int. J. Syst. Evol. Microbiol.">
        <title>Pseudomonas germanica sp. nov., isolated from Iris germanica rhizomes.</title>
        <authorList>
            <person name="Atanasov K.E."/>
            <person name="Galbis D.M."/>
            <person name="Gallego J."/>
            <person name="Serpico A."/>
            <person name="Bosch M."/>
            <person name="Altabella T."/>
            <person name="Ferrer A."/>
        </authorList>
    </citation>
    <scope>NUCLEOTIDE SEQUENCE [LARGE SCALE GENOMIC DNA]</scope>
    <source>
        <strain evidence="1 2">FIT28</strain>
    </source>
</reference>
<sequence length="91" mass="9955">MINVYVLRSINRSGQSLQKALAYILVVITDDIDHRIRFDPLGVGLLLDQIRLQHPLAGIVVALAEAVGRQITDHPSAQQLLRPLGFSCGQG</sequence>